<dbReference type="Gene3D" id="3.40.50.720">
    <property type="entry name" value="NAD(P)-binding Rossmann-like Domain"/>
    <property type="match status" value="1"/>
</dbReference>
<evidence type="ECO:0000313" key="2">
    <source>
        <dbReference type="EMBL" id="SJM48869.1"/>
    </source>
</evidence>
<name>A0A1R4EYZ0_9MICC</name>
<dbReference type="RefSeq" id="WP_086994397.1">
    <property type="nucleotide sequence ID" value="NZ_FUHW01000007.1"/>
</dbReference>
<evidence type="ECO:0000313" key="3">
    <source>
        <dbReference type="Proteomes" id="UP000195913"/>
    </source>
</evidence>
<sequence length="249" mass="26404">MKILVTGAGGQLGAQTFAAVEAAGQEAVGTSSSGRPGLLPVDLFTGDGLDEALRGVDTVIHCAHTGGARDLRLARNLVAAAQRAGIGHVVLISIVGIEDIPLAYYNQRLAIEMIVQGSGVPFTLQRATQFHSLIEGLFTAQRHLPVVLTPAARFQTISVSEVAGRLAQLAAGVPRGRVADIGGPEQLDIGQMYRQWRTVRGGRRPSLRVRLPFLQVFKGLDAGANLVPGEPFGDQTFAQYLQERPALPS</sequence>
<dbReference type="PANTHER" id="PTHR43162">
    <property type="match status" value="1"/>
</dbReference>
<feature type="domain" description="NAD(P)-binding" evidence="1">
    <location>
        <begin position="34"/>
        <end position="126"/>
    </location>
</feature>
<dbReference type="Pfam" id="PF13460">
    <property type="entry name" value="NAD_binding_10"/>
    <property type="match status" value="1"/>
</dbReference>
<gene>
    <name evidence="2" type="ORF">FM101_01465</name>
</gene>
<proteinExistence type="predicted"/>
<organism evidence="2 3">
    <name type="scientific">Arthrobacter rhombi</name>
    <dbReference type="NCBI Taxonomy" id="71253"/>
    <lineage>
        <taxon>Bacteria</taxon>
        <taxon>Bacillati</taxon>
        <taxon>Actinomycetota</taxon>
        <taxon>Actinomycetes</taxon>
        <taxon>Micrococcales</taxon>
        <taxon>Micrococcaceae</taxon>
        <taxon>Arthrobacter</taxon>
    </lineage>
</organism>
<dbReference type="InterPro" id="IPR016040">
    <property type="entry name" value="NAD(P)-bd_dom"/>
</dbReference>
<dbReference type="PANTHER" id="PTHR43162:SF1">
    <property type="entry name" value="PRESTALK A DIFFERENTIATION PROTEIN A"/>
    <property type="match status" value="1"/>
</dbReference>
<keyword evidence="3" id="KW-1185">Reference proteome</keyword>
<accession>A0A1R4EYZ0</accession>
<reference evidence="2 3" key="1">
    <citation type="submission" date="2017-02" db="EMBL/GenBank/DDBJ databases">
        <authorList>
            <person name="Peterson S.W."/>
        </authorList>
    </citation>
    <scope>NUCLEOTIDE SEQUENCE [LARGE SCALE GENOMIC DNA]</scope>
    <source>
        <strain evidence="2 3">B Ar 00.02</strain>
    </source>
</reference>
<dbReference type="InterPro" id="IPR051604">
    <property type="entry name" value="Ergot_Alk_Oxidoreductase"/>
</dbReference>
<protein>
    <recommendedName>
        <fullName evidence="1">NAD(P)-binding domain-containing protein</fullName>
    </recommendedName>
</protein>
<dbReference type="EMBL" id="FUHW01000007">
    <property type="protein sequence ID" value="SJM48869.1"/>
    <property type="molecule type" value="Genomic_DNA"/>
</dbReference>
<dbReference type="InterPro" id="IPR036291">
    <property type="entry name" value="NAD(P)-bd_dom_sf"/>
</dbReference>
<evidence type="ECO:0000259" key="1">
    <source>
        <dbReference type="Pfam" id="PF13460"/>
    </source>
</evidence>
<dbReference type="SUPFAM" id="SSF51735">
    <property type="entry name" value="NAD(P)-binding Rossmann-fold domains"/>
    <property type="match status" value="1"/>
</dbReference>
<dbReference type="Proteomes" id="UP000195913">
    <property type="component" value="Unassembled WGS sequence"/>
</dbReference>
<dbReference type="AlphaFoldDB" id="A0A1R4EYZ0"/>